<dbReference type="STRING" id="1577792.QX51_03040"/>
<protein>
    <submittedName>
        <fullName evidence="1">Uncharacterized protein</fullName>
    </submittedName>
</protein>
<sequence length="461" mass="54171">MKKITTILLIFFIFFTCYIETAGNNYIESDVNEDAPITIGNLVPKRGEQNIISTPEIKIDYSSKFILNDYKLYLNYKDVTNKTISTSKYIYYKCDKKLKRGVQVIKLEILSENNKTEEVEWYFTVGTPFYNNYRGIFFNNTKELNMLTSYEDLNNLCKNKKHLDYIFITEKVNNKESNKSDAYINSKKYKKLIDSCNKYTNNNDFISIPGFELSTKLKSEKNKTSINTFNCENPFLFKDNIELELFYKKLFYYEDDLICQFKDNDNLNSIDYFKYSPYGDNIISLLELKKEKNAKGNRNELNLDTYKEALDNGWHIGPMACEYNEYPLDNIENNIRTTILCEDLSKSKIIDAIKNRRMYVSEDNNIDVYYSLNKMPMGSIIKSPSYVRIIVSSINNDELDKIKKIEIFSNNNEVIYKQDFDSNYAKVDFTLKPPIKNTYYFAVITEESNKKSVTSPIWIEP</sequence>
<keyword evidence="2" id="KW-1185">Reference proteome</keyword>
<organism evidence="1 2">
    <name type="scientific">Terrisporobacter othiniensis</name>
    <dbReference type="NCBI Taxonomy" id="1577792"/>
    <lineage>
        <taxon>Bacteria</taxon>
        <taxon>Bacillati</taxon>
        <taxon>Bacillota</taxon>
        <taxon>Clostridia</taxon>
        <taxon>Peptostreptococcales</taxon>
        <taxon>Peptostreptococcaceae</taxon>
        <taxon>Terrisporobacter</taxon>
    </lineage>
</organism>
<evidence type="ECO:0000313" key="2">
    <source>
        <dbReference type="Proteomes" id="UP000031189"/>
    </source>
</evidence>
<comment type="caution">
    <text evidence="1">The sequence shown here is derived from an EMBL/GenBank/DDBJ whole genome shotgun (WGS) entry which is preliminary data.</text>
</comment>
<proteinExistence type="predicted"/>
<dbReference type="OrthoDB" id="9801679at2"/>
<name>A0A0B3W037_9FIRM</name>
<dbReference type="Proteomes" id="UP000031189">
    <property type="component" value="Unassembled WGS sequence"/>
</dbReference>
<dbReference type="RefSeq" id="WP_039678439.1">
    <property type="nucleotide sequence ID" value="NZ_JAXECK010000037.1"/>
</dbReference>
<evidence type="ECO:0000313" key="1">
    <source>
        <dbReference type="EMBL" id="KHS58403.1"/>
    </source>
</evidence>
<dbReference type="EMBL" id="JWHR01000037">
    <property type="protein sequence ID" value="KHS58403.1"/>
    <property type="molecule type" value="Genomic_DNA"/>
</dbReference>
<accession>A0A0B3W037</accession>
<gene>
    <name evidence="1" type="ORF">QX51_03040</name>
</gene>
<dbReference type="AlphaFoldDB" id="A0A0B3W037"/>
<reference evidence="1 2" key="1">
    <citation type="submission" date="2014-12" db="EMBL/GenBank/DDBJ databases">
        <title>Draft genome sequence of Terrisporobacter sp. 08-306576, isolated from the blood culture of a bacteremia patient.</title>
        <authorList>
            <person name="Lund L.C."/>
            <person name="Sydenham T.V."/>
            <person name="Hogh S.V."/>
            <person name="Skov M.N."/>
            <person name="Kemp M."/>
            <person name="Justesen U.S."/>
        </authorList>
    </citation>
    <scope>NUCLEOTIDE SEQUENCE [LARGE SCALE GENOMIC DNA]</scope>
    <source>
        <strain evidence="1 2">08-306576</strain>
    </source>
</reference>
<dbReference type="Gene3D" id="3.20.20.140">
    <property type="entry name" value="Metal-dependent hydrolases"/>
    <property type="match status" value="1"/>
</dbReference>